<evidence type="ECO:0000313" key="2">
    <source>
        <dbReference type="EMBL" id="KIJ08375.1"/>
    </source>
</evidence>
<feature type="region of interest" description="Disordered" evidence="1">
    <location>
        <begin position="149"/>
        <end position="179"/>
    </location>
</feature>
<dbReference type="AlphaFoldDB" id="A0A0C9SYT7"/>
<evidence type="ECO:0000313" key="3">
    <source>
        <dbReference type="Proteomes" id="UP000053647"/>
    </source>
</evidence>
<dbReference type="HOGENOM" id="CLU_1503927_0_0_1"/>
<feature type="compositionally biased region" description="Polar residues" evidence="1">
    <location>
        <begin position="119"/>
        <end position="131"/>
    </location>
</feature>
<dbReference type="EMBL" id="KN819636">
    <property type="protein sequence ID" value="KIJ08375.1"/>
    <property type="molecule type" value="Genomic_DNA"/>
</dbReference>
<gene>
    <name evidence="2" type="ORF">PAXINDRAFT_18487</name>
</gene>
<reference evidence="2 3" key="1">
    <citation type="submission" date="2014-06" db="EMBL/GenBank/DDBJ databases">
        <authorList>
            <consortium name="DOE Joint Genome Institute"/>
            <person name="Kuo A."/>
            <person name="Kohler A."/>
            <person name="Nagy L.G."/>
            <person name="Floudas D."/>
            <person name="Copeland A."/>
            <person name="Barry K.W."/>
            <person name="Cichocki N."/>
            <person name="Veneault-Fourrey C."/>
            <person name="LaButti K."/>
            <person name="Lindquist E.A."/>
            <person name="Lipzen A."/>
            <person name="Lundell T."/>
            <person name="Morin E."/>
            <person name="Murat C."/>
            <person name="Sun H."/>
            <person name="Tunlid A."/>
            <person name="Henrissat B."/>
            <person name="Grigoriev I.V."/>
            <person name="Hibbett D.S."/>
            <person name="Martin F."/>
            <person name="Nordberg H.P."/>
            <person name="Cantor M.N."/>
            <person name="Hua S.X."/>
        </authorList>
    </citation>
    <scope>NUCLEOTIDE SEQUENCE [LARGE SCALE GENOMIC DNA]</scope>
    <source>
        <strain evidence="2 3">ATCC 200175</strain>
    </source>
</reference>
<reference evidence="3" key="2">
    <citation type="submission" date="2015-01" db="EMBL/GenBank/DDBJ databases">
        <title>Evolutionary Origins and Diversification of the Mycorrhizal Mutualists.</title>
        <authorList>
            <consortium name="DOE Joint Genome Institute"/>
            <consortium name="Mycorrhizal Genomics Consortium"/>
            <person name="Kohler A."/>
            <person name="Kuo A."/>
            <person name="Nagy L.G."/>
            <person name="Floudas D."/>
            <person name="Copeland A."/>
            <person name="Barry K.W."/>
            <person name="Cichocki N."/>
            <person name="Veneault-Fourrey C."/>
            <person name="LaButti K."/>
            <person name="Lindquist E.A."/>
            <person name="Lipzen A."/>
            <person name="Lundell T."/>
            <person name="Morin E."/>
            <person name="Murat C."/>
            <person name="Riley R."/>
            <person name="Ohm R."/>
            <person name="Sun H."/>
            <person name="Tunlid A."/>
            <person name="Henrissat B."/>
            <person name="Grigoriev I.V."/>
            <person name="Hibbett D.S."/>
            <person name="Martin F."/>
        </authorList>
    </citation>
    <scope>NUCLEOTIDE SEQUENCE [LARGE SCALE GENOMIC DNA]</scope>
    <source>
        <strain evidence="3">ATCC 200175</strain>
    </source>
</reference>
<sequence length="179" mass="19997">MERAETKKMHISAAPPPHYANASSLCARNIWQLPTTSTVADDATWRRYHTTSSLDPNGNVDSRHKAVHHPQYQSNDIKGAIVNPRYRHTSPRCHHTRPLSNSQQQLAATESRDRHNVGKTATNDTMNTLSMPPSRFAYNTAPYPPEACAPIADTPPVRHARRRQPAMHHKCGHTGDTDA</sequence>
<name>A0A0C9SYT7_PAXIN</name>
<accession>A0A0C9SYT7</accession>
<dbReference type="Proteomes" id="UP000053647">
    <property type="component" value="Unassembled WGS sequence"/>
</dbReference>
<organism evidence="2 3">
    <name type="scientific">Paxillus involutus ATCC 200175</name>
    <dbReference type="NCBI Taxonomy" id="664439"/>
    <lineage>
        <taxon>Eukaryota</taxon>
        <taxon>Fungi</taxon>
        <taxon>Dikarya</taxon>
        <taxon>Basidiomycota</taxon>
        <taxon>Agaricomycotina</taxon>
        <taxon>Agaricomycetes</taxon>
        <taxon>Agaricomycetidae</taxon>
        <taxon>Boletales</taxon>
        <taxon>Paxilineae</taxon>
        <taxon>Paxillaceae</taxon>
        <taxon>Paxillus</taxon>
    </lineage>
</organism>
<protein>
    <submittedName>
        <fullName evidence="2">Uncharacterized protein</fullName>
    </submittedName>
</protein>
<evidence type="ECO:0000256" key="1">
    <source>
        <dbReference type="SAM" id="MobiDB-lite"/>
    </source>
</evidence>
<feature type="compositionally biased region" description="Basic residues" evidence="1">
    <location>
        <begin position="158"/>
        <end position="172"/>
    </location>
</feature>
<proteinExistence type="predicted"/>
<keyword evidence="3" id="KW-1185">Reference proteome</keyword>
<feature type="compositionally biased region" description="Polar residues" evidence="1">
    <location>
        <begin position="98"/>
        <end position="108"/>
    </location>
</feature>
<feature type="region of interest" description="Disordered" evidence="1">
    <location>
        <begin position="89"/>
        <end position="131"/>
    </location>
</feature>
<feature type="region of interest" description="Disordered" evidence="1">
    <location>
        <begin position="52"/>
        <end position="72"/>
    </location>
</feature>